<sequence>MKNKLLNMKKNLKLYRLPLFVALVFSIGTSNAWAANDTNPTVTINGIQVEETLSKITFDGDHVILHFNANDSQQSEDMEDVTITWNQTAGISSIKTYQNLSNITGNTLNLQGIVPGERIELFDTSGKKCFQTRVSSESITLPLEHLTKGIYIIKAGHTFIKFQKK</sequence>
<dbReference type="EMBL" id="NPJF01000064">
    <property type="protein sequence ID" value="OYP53533.1"/>
    <property type="molecule type" value="Genomic_DNA"/>
</dbReference>
<proteinExistence type="predicted"/>
<feature type="signal peptide" evidence="1">
    <location>
        <begin position="1"/>
        <end position="34"/>
    </location>
</feature>
<dbReference type="NCBIfam" id="TIGR04183">
    <property type="entry name" value="Por_Secre_tail"/>
    <property type="match status" value="1"/>
</dbReference>
<gene>
    <name evidence="2" type="ORF">CIK91_12870</name>
</gene>
<dbReference type="InterPro" id="IPR026444">
    <property type="entry name" value="Secre_tail"/>
</dbReference>
<keyword evidence="3" id="KW-1185">Reference proteome</keyword>
<evidence type="ECO:0000313" key="3">
    <source>
        <dbReference type="Proteomes" id="UP000216189"/>
    </source>
</evidence>
<dbReference type="RefSeq" id="WP_094449039.1">
    <property type="nucleotide sequence ID" value="NZ_CP091801.1"/>
</dbReference>
<evidence type="ECO:0000313" key="2">
    <source>
        <dbReference type="EMBL" id="OYP53533.1"/>
    </source>
</evidence>
<name>A0ABX4EES9_SEGBR</name>
<organism evidence="2 3">
    <name type="scientific">Segatella bryantii</name>
    <name type="common">Prevotella bryantii</name>
    <dbReference type="NCBI Taxonomy" id="77095"/>
    <lineage>
        <taxon>Bacteria</taxon>
        <taxon>Pseudomonadati</taxon>
        <taxon>Bacteroidota</taxon>
        <taxon>Bacteroidia</taxon>
        <taxon>Bacteroidales</taxon>
        <taxon>Prevotellaceae</taxon>
        <taxon>Segatella</taxon>
    </lineage>
</organism>
<evidence type="ECO:0000256" key="1">
    <source>
        <dbReference type="SAM" id="SignalP"/>
    </source>
</evidence>
<reference evidence="2 3" key="1">
    <citation type="submission" date="2017-08" db="EMBL/GenBank/DDBJ databases">
        <title>Comparative genomics of non-oral Prevotella species.</title>
        <authorList>
            <person name="Accetto T."/>
            <person name="Nograsek B."/>
            <person name="Avgustin G."/>
        </authorList>
    </citation>
    <scope>NUCLEOTIDE SEQUENCE [LARGE SCALE GENOMIC DNA]</scope>
    <source>
        <strain evidence="2 3">TC1-1</strain>
    </source>
</reference>
<feature type="chain" id="PRO_5046718838" description="Secretion system C-terminal sorting domain-containing protein" evidence="1">
    <location>
        <begin position="35"/>
        <end position="165"/>
    </location>
</feature>
<comment type="caution">
    <text evidence="2">The sequence shown here is derived from an EMBL/GenBank/DDBJ whole genome shotgun (WGS) entry which is preliminary data.</text>
</comment>
<accession>A0ABX4EES9</accession>
<protein>
    <recommendedName>
        <fullName evidence="4">Secretion system C-terminal sorting domain-containing protein</fullName>
    </recommendedName>
</protein>
<evidence type="ECO:0008006" key="4">
    <source>
        <dbReference type="Google" id="ProtNLM"/>
    </source>
</evidence>
<dbReference type="Proteomes" id="UP000216189">
    <property type="component" value="Unassembled WGS sequence"/>
</dbReference>
<keyword evidence="1" id="KW-0732">Signal</keyword>